<evidence type="ECO:0000256" key="1">
    <source>
        <dbReference type="SAM" id="MobiDB-lite"/>
    </source>
</evidence>
<dbReference type="AlphaFoldDB" id="A0A9P8MF44"/>
<gene>
    <name evidence="2" type="ORF">MHUMG1_01457</name>
</gene>
<evidence type="ECO:0000313" key="3">
    <source>
        <dbReference type="Proteomes" id="UP000764110"/>
    </source>
</evidence>
<accession>A0A9P8MF44</accession>
<name>A0A9P8MF44_9HYPO</name>
<feature type="compositionally biased region" description="Basic residues" evidence="1">
    <location>
        <begin position="348"/>
        <end position="364"/>
    </location>
</feature>
<keyword evidence="3" id="KW-1185">Reference proteome</keyword>
<proteinExistence type="predicted"/>
<dbReference type="EMBL" id="JACEFI010000002">
    <property type="protein sequence ID" value="KAH0600461.1"/>
    <property type="molecule type" value="Genomic_DNA"/>
</dbReference>
<feature type="compositionally biased region" description="Low complexity" evidence="1">
    <location>
        <begin position="292"/>
        <end position="307"/>
    </location>
</feature>
<reference evidence="2 3" key="1">
    <citation type="submission" date="2020-07" db="EMBL/GenBank/DDBJ databases">
        <title>Metarhizium humberi genome.</title>
        <authorList>
            <person name="Lysoe E."/>
        </authorList>
    </citation>
    <scope>NUCLEOTIDE SEQUENCE [LARGE SCALE GENOMIC DNA]</scope>
    <source>
        <strain evidence="2 3">ESALQ1638</strain>
    </source>
</reference>
<feature type="compositionally biased region" description="Acidic residues" evidence="1">
    <location>
        <begin position="257"/>
        <end position="273"/>
    </location>
</feature>
<sequence>MCRLANAPRQPRHQGSSALLASDHKPLASAFSQTLECPAVAASSDTGRFPSHPTNRPTNPSTCLRPWASSRTMPTYLCHGFRWYRRSIRIFIILNDLDDCTPDWIIGRDTAAFILSQFAESFDFVPRLENEDGTVTRPESNETTPTREKRPQSYDDDLDMPVSKVSAAEDSVLVHEWSPVKLLEEYHVEEAEHAARPYAYVADHVVRVDLGVDIVAEMARYEKTVKQTQSQWFEQLRAQVQAEEQSRWYVVVCDDTDREAPEDYDDGDEELPEVEAARQPQPQPRPRPRPQPQAGSLSRTGTSSSLAGDRLDSGDALDDSPESRPDVPMKPKFLGQDPFKKELPPTPRLKKKLSIRRLFSKKDP</sequence>
<protein>
    <submittedName>
        <fullName evidence="2">Uncharacterized protein</fullName>
    </submittedName>
</protein>
<organism evidence="2 3">
    <name type="scientific">Metarhizium humberi</name>
    <dbReference type="NCBI Taxonomy" id="2596975"/>
    <lineage>
        <taxon>Eukaryota</taxon>
        <taxon>Fungi</taxon>
        <taxon>Dikarya</taxon>
        <taxon>Ascomycota</taxon>
        <taxon>Pezizomycotina</taxon>
        <taxon>Sordariomycetes</taxon>
        <taxon>Hypocreomycetidae</taxon>
        <taxon>Hypocreales</taxon>
        <taxon>Clavicipitaceae</taxon>
        <taxon>Metarhizium</taxon>
    </lineage>
</organism>
<feature type="region of interest" description="Disordered" evidence="1">
    <location>
        <begin position="129"/>
        <end position="159"/>
    </location>
</feature>
<evidence type="ECO:0000313" key="2">
    <source>
        <dbReference type="EMBL" id="KAH0600461.1"/>
    </source>
</evidence>
<feature type="region of interest" description="Disordered" evidence="1">
    <location>
        <begin position="257"/>
        <end position="364"/>
    </location>
</feature>
<dbReference type="Proteomes" id="UP000764110">
    <property type="component" value="Unassembled WGS sequence"/>
</dbReference>
<comment type="caution">
    <text evidence="2">The sequence shown here is derived from an EMBL/GenBank/DDBJ whole genome shotgun (WGS) entry which is preliminary data.</text>
</comment>
<feature type="compositionally biased region" description="Pro residues" evidence="1">
    <location>
        <begin position="281"/>
        <end position="291"/>
    </location>
</feature>